<evidence type="ECO:0000313" key="8">
    <source>
        <dbReference type="Proteomes" id="UP000553193"/>
    </source>
</evidence>
<feature type="signal peptide" evidence="6">
    <location>
        <begin position="1"/>
        <end position="22"/>
    </location>
</feature>
<gene>
    <name evidence="7" type="ORF">GGQ83_002901</name>
</gene>
<dbReference type="PIRSF" id="PIRSF019574">
    <property type="entry name" value="Periplasmic_polyamine_BP"/>
    <property type="match status" value="1"/>
</dbReference>
<dbReference type="GO" id="GO:0019808">
    <property type="term" value="F:polyamine binding"/>
    <property type="evidence" value="ECO:0007669"/>
    <property type="project" value="InterPro"/>
</dbReference>
<dbReference type="InterPro" id="IPR001188">
    <property type="entry name" value="Sperm_putr-bd"/>
</dbReference>
<comment type="subcellular location">
    <subcellularLocation>
        <location evidence="1 5">Periplasm</location>
    </subcellularLocation>
</comment>
<dbReference type="GO" id="GO:0015846">
    <property type="term" value="P:polyamine transport"/>
    <property type="evidence" value="ECO:0007669"/>
    <property type="project" value="InterPro"/>
</dbReference>
<keyword evidence="8" id="KW-1185">Reference proteome</keyword>
<dbReference type="PANTHER" id="PTHR30222">
    <property type="entry name" value="SPERMIDINE/PUTRESCINE-BINDING PERIPLASMIC PROTEIN"/>
    <property type="match status" value="1"/>
</dbReference>
<comment type="function">
    <text evidence="5">Required for the activity of the bacterial periplasmic transport system of putrescine.</text>
</comment>
<sequence length="367" mass="38882">MRRILLAAVAALAIAALPGAQAPAQQQVVNVYNWTDYIDPAVIERFTAETGIRVRYDVFDTLEALEGKLSAGRSGYDVIVPTAEPTFARLLRAGALRPLDMARIPNAANLDPALMARVANVDPGNRHGLIYLWGSIGLGMNAERIRALAPDAPLDSLALLLDPRHARRIAPCGIAVMDSAGDVLPSVLRHLGFSPDSVAPAELEAAQRALLAIRPYLRSIPSPPALLEALAAGEICLAFAFSGDVIQAAGRAAEANRGHTITYVAPREGAQLWFDVMAIPADAPNPEAAHAFINFVLQPDVMAAITTQVGYPNAVPGSLPLLAAEIREDSSVYPDTATLADSFVAGTPAAAGERARARVWARFRAGR</sequence>
<evidence type="ECO:0000256" key="4">
    <source>
        <dbReference type="ARBA" id="ARBA00022764"/>
    </source>
</evidence>
<dbReference type="PRINTS" id="PR00909">
    <property type="entry name" value="SPERMDNBNDNG"/>
</dbReference>
<keyword evidence="4 5" id="KW-0574">Periplasm</keyword>
<name>A0A840ACY4_9PROT</name>
<comment type="caution">
    <text evidence="7">The sequence shown here is derived from an EMBL/GenBank/DDBJ whole genome shotgun (WGS) entry which is preliminary data.</text>
</comment>
<comment type="similarity">
    <text evidence="5">Belongs to the bacterial solute-binding protein PotD/PotF family.</text>
</comment>
<feature type="chain" id="PRO_5032929269" description="Putrescine-binding periplasmic protein" evidence="6">
    <location>
        <begin position="23"/>
        <end position="367"/>
    </location>
</feature>
<dbReference type="SUPFAM" id="SSF53850">
    <property type="entry name" value="Periplasmic binding protein-like II"/>
    <property type="match status" value="1"/>
</dbReference>
<dbReference type="Proteomes" id="UP000553193">
    <property type="component" value="Unassembled WGS sequence"/>
</dbReference>
<dbReference type="InterPro" id="IPR006059">
    <property type="entry name" value="SBP"/>
</dbReference>
<dbReference type="PANTHER" id="PTHR30222:SF12">
    <property type="entry name" value="NORSPERMIDINE SENSOR"/>
    <property type="match status" value="1"/>
</dbReference>
<protein>
    <recommendedName>
        <fullName evidence="5">Putrescine-binding periplasmic protein</fullName>
    </recommendedName>
</protein>
<evidence type="ECO:0000256" key="5">
    <source>
        <dbReference type="PIRNR" id="PIRNR019574"/>
    </source>
</evidence>
<keyword evidence="2 5" id="KW-0813">Transport</keyword>
<dbReference type="Pfam" id="PF13416">
    <property type="entry name" value="SBP_bac_8"/>
    <property type="match status" value="1"/>
</dbReference>
<evidence type="ECO:0000256" key="3">
    <source>
        <dbReference type="ARBA" id="ARBA00022729"/>
    </source>
</evidence>
<proteinExistence type="inferred from homology"/>
<dbReference type="GO" id="GO:0042597">
    <property type="term" value="C:periplasmic space"/>
    <property type="evidence" value="ECO:0007669"/>
    <property type="project" value="UniProtKB-SubCell"/>
</dbReference>
<keyword evidence="3 6" id="KW-0732">Signal</keyword>
<reference evidence="7 8" key="1">
    <citation type="submission" date="2020-08" db="EMBL/GenBank/DDBJ databases">
        <title>Genomic Encyclopedia of Type Strains, Phase IV (KMG-IV): sequencing the most valuable type-strain genomes for metagenomic binning, comparative biology and taxonomic classification.</title>
        <authorList>
            <person name="Goeker M."/>
        </authorList>
    </citation>
    <scope>NUCLEOTIDE SEQUENCE [LARGE SCALE GENOMIC DNA]</scope>
    <source>
        <strain evidence="7 8">DSM 19979</strain>
    </source>
</reference>
<evidence type="ECO:0000256" key="1">
    <source>
        <dbReference type="ARBA" id="ARBA00004418"/>
    </source>
</evidence>
<dbReference type="EMBL" id="JACIDJ010000005">
    <property type="protein sequence ID" value="MBB3899449.1"/>
    <property type="molecule type" value="Genomic_DNA"/>
</dbReference>
<dbReference type="AlphaFoldDB" id="A0A840ACY4"/>
<dbReference type="Gene3D" id="3.40.190.10">
    <property type="entry name" value="Periplasmic binding protein-like II"/>
    <property type="match status" value="2"/>
</dbReference>
<evidence type="ECO:0000256" key="6">
    <source>
        <dbReference type="SAM" id="SignalP"/>
    </source>
</evidence>
<organism evidence="7 8">
    <name type="scientific">Roseococcus suduntuyensis</name>
    <dbReference type="NCBI Taxonomy" id="455361"/>
    <lineage>
        <taxon>Bacteria</taxon>
        <taxon>Pseudomonadati</taxon>
        <taxon>Pseudomonadota</taxon>
        <taxon>Alphaproteobacteria</taxon>
        <taxon>Acetobacterales</taxon>
        <taxon>Roseomonadaceae</taxon>
        <taxon>Roseococcus</taxon>
    </lineage>
</organism>
<evidence type="ECO:0000313" key="7">
    <source>
        <dbReference type="EMBL" id="MBB3899449.1"/>
    </source>
</evidence>
<evidence type="ECO:0000256" key="2">
    <source>
        <dbReference type="ARBA" id="ARBA00022448"/>
    </source>
</evidence>
<dbReference type="RefSeq" id="WP_184385223.1">
    <property type="nucleotide sequence ID" value="NZ_JACIDJ010000005.1"/>
</dbReference>
<accession>A0A840ACY4</accession>